<feature type="transmembrane region" description="Helical" evidence="17">
    <location>
        <begin position="349"/>
        <end position="372"/>
    </location>
</feature>
<dbReference type="GO" id="GO:0046872">
    <property type="term" value="F:metal ion binding"/>
    <property type="evidence" value="ECO:0007669"/>
    <property type="project" value="UniProtKB-KW"/>
</dbReference>
<dbReference type="Proteomes" id="UP000199126">
    <property type="component" value="Unassembled WGS sequence"/>
</dbReference>
<evidence type="ECO:0000256" key="4">
    <source>
        <dbReference type="ARBA" id="ARBA00004922"/>
    </source>
</evidence>
<evidence type="ECO:0000256" key="12">
    <source>
        <dbReference type="ARBA" id="ARBA00022989"/>
    </source>
</evidence>
<dbReference type="Gene3D" id="2.60.40.3390">
    <property type="match status" value="1"/>
</dbReference>
<organism evidence="20 21">
    <name type="scientific">Halogranum amylolyticum</name>
    <dbReference type="NCBI Taxonomy" id="660520"/>
    <lineage>
        <taxon>Archaea</taxon>
        <taxon>Methanobacteriati</taxon>
        <taxon>Methanobacteriota</taxon>
        <taxon>Stenosarchaea group</taxon>
        <taxon>Halobacteria</taxon>
        <taxon>Halobacteriales</taxon>
        <taxon>Haloferacaceae</taxon>
    </lineage>
</organism>
<evidence type="ECO:0000256" key="10">
    <source>
        <dbReference type="ARBA" id="ARBA00022723"/>
    </source>
</evidence>
<evidence type="ECO:0000256" key="16">
    <source>
        <dbReference type="ARBA" id="ARBA00034066"/>
    </source>
</evidence>
<sequence length="782" mass="84466">MTDVRERTVSLLETKPSVEPALQELVEVDRDGPWTFQDITLDSGTFGEIVSAGIVEKEGEAYRVVDRDAVQAALDGEQVNKSTSESGVLSSFGFDQVHERVDRNATVLLIGALLLVAAFRMLSFPSVFRNGDIILLGNDPYYYRYWVDQVVAEAGMFDFSAFAALPSGVTKGEPLLVATLWFMSSLLGGSTGVIGLVIAWYPVVAAMLTGVFLYLTATTVSGDRRIGLATVLMLALIPVNAYRTGLGFADHHAFDYLWLALTALALVKLVSETDRSWPYSVVLGVAVTGQLLAWDNGALLVVPLALVISLYAALELRRDRSPLREGAPLIAGLALASMLVWGAHTTLGWHSTVVASVPTLLFGGSAVIFALAEGARRVGLSAKTLLGAEAVAGVGLLVVLPSVFPELSQGLDRGLDTLFVSREIVETTSLVSGEMGTLVGPLLLLGFVFALGLPYVGWATLRAIRRRDAQWLALAVYAWWFLALSFVQLRFAGEFSVFLALFAGVGFVHLASVVDLTNPVGLFDDTTASQSRPRGRANGGEQMDLQLPSRREAMSYLGFTALVGSLSFVQIPVKFSQLTVADQEYRTAAWMREYADEKGWSYPQTYVLSSWGMNRMYNYIVNGESKSYAYARNNYDSLLRANDPAAWYERLRDRVGFVVTSDEAAGGTMAAQLANYGSESEGRDALSHYRLVHTEGSLRVFTLVAGATLTGEADGESVTASVDVDVGGETFTYEQTVDVGSDGTFSVTVPYTGEYDVAGGTYVVDEAAVTEGTDVRVRRGEE</sequence>
<evidence type="ECO:0000256" key="15">
    <source>
        <dbReference type="ARBA" id="ARBA00030679"/>
    </source>
</evidence>
<proteinExistence type="inferred from homology"/>
<dbReference type="PANTHER" id="PTHR13872">
    <property type="entry name" value="DOLICHYL-DIPHOSPHOOLIGOSACCHARIDE--PROTEIN GLYCOSYLTRANSFERASE SUBUNIT"/>
    <property type="match status" value="1"/>
</dbReference>
<evidence type="ECO:0000256" key="14">
    <source>
        <dbReference type="ARBA" id="ARBA00023211"/>
    </source>
</evidence>
<evidence type="ECO:0000256" key="8">
    <source>
        <dbReference type="ARBA" id="ARBA00022679"/>
    </source>
</evidence>
<evidence type="ECO:0000256" key="13">
    <source>
        <dbReference type="ARBA" id="ARBA00023136"/>
    </source>
</evidence>
<dbReference type="UniPathway" id="UPA00378"/>
<dbReference type="InterPro" id="IPR041154">
    <property type="entry name" value="AglB_P1"/>
</dbReference>
<dbReference type="PANTHER" id="PTHR13872:SF1">
    <property type="entry name" value="DOLICHYL-DIPHOSPHOOLIGOSACCHARIDE--PROTEIN GLYCOSYLTRANSFERASE SUBUNIT STT3B"/>
    <property type="match status" value="1"/>
</dbReference>
<evidence type="ECO:0000313" key="20">
    <source>
        <dbReference type="EMBL" id="SEP29547.1"/>
    </source>
</evidence>
<keyword evidence="12 17" id="KW-1133">Transmembrane helix</keyword>
<dbReference type="EC" id="2.4.99.21" evidence="6"/>
<feature type="transmembrane region" description="Helical" evidence="17">
    <location>
        <begin position="226"/>
        <end position="242"/>
    </location>
</feature>
<evidence type="ECO:0000259" key="18">
    <source>
        <dbReference type="Pfam" id="PF02516"/>
    </source>
</evidence>
<evidence type="ECO:0000256" key="3">
    <source>
        <dbReference type="ARBA" id="ARBA00004651"/>
    </source>
</evidence>
<dbReference type="EMBL" id="FODV01000036">
    <property type="protein sequence ID" value="SEP29547.1"/>
    <property type="molecule type" value="Genomic_DNA"/>
</dbReference>
<feature type="transmembrane region" description="Helical" evidence="17">
    <location>
        <begin position="438"/>
        <end position="459"/>
    </location>
</feature>
<accession>A0A1H8WQ24</accession>
<comment type="similarity">
    <text evidence="5">Belongs to the STT3 family.</text>
</comment>
<comment type="cofactor">
    <cofactor evidence="1">
        <name>Mn(2+)</name>
        <dbReference type="ChEBI" id="CHEBI:29035"/>
    </cofactor>
</comment>
<dbReference type="InterPro" id="IPR003674">
    <property type="entry name" value="Oligo_trans_STT3"/>
</dbReference>
<evidence type="ECO:0000259" key="19">
    <source>
        <dbReference type="Pfam" id="PF18079"/>
    </source>
</evidence>
<comment type="pathway">
    <text evidence="4">Protein modification; protein glycosylation.</text>
</comment>
<feature type="transmembrane region" description="Helical" evidence="17">
    <location>
        <begin position="326"/>
        <end position="343"/>
    </location>
</feature>
<feature type="domain" description="Archaeal glycosylation protein B peripheral" evidence="19">
    <location>
        <begin position="706"/>
        <end position="775"/>
    </location>
</feature>
<feature type="transmembrane region" description="Helical" evidence="17">
    <location>
        <begin position="186"/>
        <end position="214"/>
    </location>
</feature>
<reference evidence="21" key="1">
    <citation type="submission" date="2016-10" db="EMBL/GenBank/DDBJ databases">
        <authorList>
            <person name="Varghese N."/>
            <person name="Submissions S."/>
        </authorList>
    </citation>
    <scope>NUCLEOTIDE SEQUENCE [LARGE SCALE GENOMIC DNA]</scope>
    <source>
        <strain evidence="21">CGMCC 1.10121</strain>
    </source>
</reference>
<dbReference type="GO" id="GO:0004576">
    <property type="term" value="F:oligosaccharyl transferase activity"/>
    <property type="evidence" value="ECO:0007669"/>
    <property type="project" value="InterPro"/>
</dbReference>
<comment type="cofactor">
    <cofactor evidence="2">
        <name>Mg(2+)</name>
        <dbReference type="ChEBI" id="CHEBI:18420"/>
    </cofactor>
</comment>
<evidence type="ECO:0000256" key="5">
    <source>
        <dbReference type="ARBA" id="ARBA00010810"/>
    </source>
</evidence>
<evidence type="ECO:0000313" key="21">
    <source>
        <dbReference type="Proteomes" id="UP000199126"/>
    </source>
</evidence>
<name>A0A1H8WQ24_9EURY</name>
<keyword evidence="13 17" id="KW-0472">Membrane</keyword>
<dbReference type="Pfam" id="PF02516">
    <property type="entry name" value="STT3"/>
    <property type="match status" value="1"/>
</dbReference>
<evidence type="ECO:0000256" key="11">
    <source>
        <dbReference type="ARBA" id="ARBA00022842"/>
    </source>
</evidence>
<evidence type="ECO:0000256" key="6">
    <source>
        <dbReference type="ARBA" id="ARBA00012602"/>
    </source>
</evidence>
<keyword evidence="21" id="KW-1185">Reference proteome</keyword>
<evidence type="ECO:0000256" key="1">
    <source>
        <dbReference type="ARBA" id="ARBA00001936"/>
    </source>
</evidence>
<feature type="transmembrane region" description="Helical" evidence="17">
    <location>
        <begin position="384"/>
        <end position="404"/>
    </location>
</feature>
<comment type="catalytic activity">
    <reaction evidence="16">
        <text>an archaeal dolichyl phosphooligosaccharide + [protein]-L-asparagine = an archaeal dolichyl phosphate + a glycoprotein with the oligosaccharide chain attached by N-beta-D-glycosyl linkage to a protein L-asparagine.</text>
        <dbReference type="EC" id="2.4.99.21"/>
    </reaction>
</comment>
<protein>
    <recommendedName>
        <fullName evidence="6">dolichyl-phosphooligosaccharide-protein glycotransferase</fullName>
        <ecNumber evidence="6">2.4.99.21</ecNumber>
    </recommendedName>
    <alternativeName>
        <fullName evidence="15">Oligosaccharyl transferase</fullName>
    </alternativeName>
</protein>
<keyword evidence="10" id="KW-0479">Metal-binding</keyword>
<evidence type="ECO:0000256" key="17">
    <source>
        <dbReference type="SAM" id="Phobius"/>
    </source>
</evidence>
<feature type="transmembrane region" description="Helical" evidence="17">
    <location>
        <begin position="105"/>
        <end position="123"/>
    </location>
</feature>
<dbReference type="InterPro" id="IPR048307">
    <property type="entry name" value="STT3_N"/>
</dbReference>
<comment type="subcellular location">
    <subcellularLocation>
        <location evidence="3">Cell membrane</location>
        <topology evidence="3">Multi-pass membrane protein</topology>
    </subcellularLocation>
</comment>
<dbReference type="GO" id="GO:0005886">
    <property type="term" value="C:plasma membrane"/>
    <property type="evidence" value="ECO:0007669"/>
    <property type="project" value="UniProtKB-SubCell"/>
</dbReference>
<keyword evidence="8 20" id="KW-0808">Transferase</keyword>
<dbReference type="AlphaFoldDB" id="A0A1H8WQ24"/>
<keyword evidence="11" id="KW-0460">Magnesium</keyword>
<gene>
    <name evidence="20" type="ORF">SAMN04487948_13618</name>
</gene>
<dbReference type="Pfam" id="PF18079">
    <property type="entry name" value="AglB_L1"/>
    <property type="match status" value="1"/>
</dbReference>
<feature type="transmembrane region" description="Helical" evidence="17">
    <location>
        <begin position="471"/>
        <end position="489"/>
    </location>
</feature>
<feature type="transmembrane region" description="Helical" evidence="17">
    <location>
        <begin position="291"/>
        <end position="314"/>
    </location>
</feature>
<evidence type="ECO:0000256" key="9">
    <source>
        <dbReference type="ARBA" id="ARBA00022692"/>
    </source>
</evidence>
<feature type="domain" description="Oligosaccharyl transferase STT3 N-terminal" evidence="18">
    <location>
        <begin position="130"/>
        <end position="315"/>
    </location>
</feature>
<keyword evidence="7" id="KW-0328">Glycosyltransferase</keyword>
<keyword evidence="14" id="KW-0464">Manganese</keyword>
<evidence type="ECO:0000256" key="2">
    <source>
        <dbReference type="ARBA" id="ARBA00001946"/>
    </source>
</evidence>
<keyword evidence="9 17" id="KW-0812">Transmembrane</keyword>
<evidence type="ECO:0000256" key="7">
    <source>
        <dbReference type="ARBA" id="ARBA00022676"/>
    </source>
</evidence>